<evidence type="ECO:0000256" key="1">
    <source>
        <dbReference type="ARBA" id="ARBA00001526"/>
    </source>
</evidence>
<keyword evidence="7" id="KW-0479">Metal-binding</keyword>
<dbReference type="InterPro" id="IPR036866">
    <property type="entry name" value="RibonucZ/Hydroxyglut_hydro"/>
</dbReference>
<protein>
    <recommendedName>
        <fullName evidence="6">beta-lactamase</fullName>
        <ecNumber evidence="6">3.5.2.6</ecNumber>
    </recommendedName>
</protein>
<evidence type="ECO:0000256" key="8">
    <source>
        <dbReference type="ARBA" id="ARBA00022729"/>
    </source>
</evidence>
<dbReference type="GO" id="GO:0008800">
    <property type="term" value="F:beta-lactamase activity"/>
    <property type="evidence" value="ECO:0007669"/>
    <property type="project" value="UniProtKB-EC"/>
</dbReference>
<evidence type="ECO:0000256" key="7">
    <source>
        <dbReference type="ARBA" id="ARBA00022723"/>
    </source>
</evidence>
<comment type="similarity">
    <text evidence="4">Belongs to the metallo-beta-lactamase superfamily. Class-B beta-lactamase family.</text>
</comment>
<dbReference type="InterPro" id="IPR058199">
    <property type="entry name" value="BlaB//VIM/IMP-1"/>
</dbReference>
<name>A0ABU5ZUC4_9FLAO</name>
<evidence type="ECO:0000259" key="13">
    <source>
        <dbReference type="SMART" id="SM00849"/>
    </source>
</evidence>
<keyword evidence="8" id="KW-0732">Signal</keyword>
<reference evidence="14 15" key="1">
    <citation type="journal article" date="2013" name="Int. J. Syst. Evol. Microbiol.">
        <title>Aquimarina gracilis sp. nov., isolated from the gut microflora of a mussel, Mytilus coruscus, and emended description of Aquimarina spongiae.</title>
        <authorList>
            <person name="Park S.C."/>
            <person name="Choe H.N."/>
            <person name="Baik K.S."/>
            <person name="Seong C.N."/>
        </authorList>
    </citation>
    <scope>NUCLEOTIDE SEQUENCE [LARGE SCALE GENOMIC DNA]</scope>
    <source>
        <strain evidence="14 15">PSC32</strain>
    </source>
</reference>
<evidence type="ECO:0000256" key="3">
    <source>
        <dbReference type="ARBA" id="ARBA00004418"/>
    </source>
</evidence>
<keyword evidence="9" id="KW-0574">Periplasm</keyword>
<evidence type="ECO:0000256" key="6">
    <source>
        <dbReference type="ARBA" id="ARBA00012865"/>
    </source>
</evidence>
<dbReference type="InterPro" id="IPR050855">
    <property type="entry name" value="NDM-1-like"/>
</dbReference>
<keyword evidence="15" id="KW-1185">Reference proteome</keyword>
<evidence type="ECO:0000256" key="12">
    <source>
        <dbReference type="ARBA" id="ARBA00023251"/>
    </source>
</evidence>
<dbReference type="SMART" id="SM00849">
    <property type="entry name" value="Lactamase_B"/>
    <property type="match status" value="1"/>
</dbReference>
<evidence type="ECO:0000256" key="11">
    <source>
        <dbReference type="ARBA" id="ARBA00022833"/>
    </source>
</evidence>
<dbReference type="PANTHER" id="PTHR42951:SF4">
    <property type="entry name" value="ACYL-COENZYME A THIOESTERASE MBLAC2"/>
    <property type="match status" value="1"/>
</dbReference>
<keyword evidence="11" id="KW-0862">Zinc</keyword>
<dbReference type="Proteomes" id="UP001327027">
    <property type="component" value="Unassembled WGS sequence"/>
</dbReference>
<organism evidence="14 15">
    <name type="scientific">Aquimarina gracilis</name>
    <dbReference type="NCBI Taxonomy" id="874422"/>
    <lineage>
        <taxon>Bacteria</taxon>
        <taxon>Pseudomonadati</taxon>
        <taxon>Bacteroidota</taxon>
        <taxon>Flavobacteriia</taxon>
        <taxon>Flavobacteriales</taxon>
        <taxon>Flavobacteriaceae</taxon>
        <taxon>Aquimarina</taxon>
    </lineage>
</organism>
<dbReference type="SUPFAM" id="SSF56281">
    <property type="entry name" value="Metallo-hydrolase/oxidoreductase"/>
    <property type="match status" value="1"/>
</dbReference>
<dbReference type="RefSeq" id="WP_324179645.1">
    <property type="nucleotide sequence ID" value="NZ_BAABAW010000007.1"/>
</dbReference>
<evidence type="ECO:0000256" key="4">
    <source>
        <dbReference type="ARBA" id="ARBA00005250"/>
    </source>
</evidence>
<keyword evidence="12" id="KW-0046">Antibiotic resistance</keyword>
<evidence type="ECO:0000313" key="15">
    <source>
        <dbReference type="Proteomes" id="UP001327027"/>
    </source>
</evidence>
<dbReference type="InterPro" id="IPR001018">
    <property type="entry name" value="Beta-lactamase_class-B_CS"/>
</dbReference>
<dbReference type="EC" id="3.5.2.6" evidence="6"/>
<sequence>MLLVSLAVFLFTTQYCLIAQETITISEHLKINKINDHSYVHISYFTASNGKKYACNGFIYTVNHEAYVFDTPANDQATSELINWLQKDVNVKIKGVVFNHFHEDCVEGMDVFQENNIPCIASKKTAVFMKEQKLDLPDQVFKNKLKLKLGKAKIINRYFGEAHTKDNIISYFPKENLIYGGCMIKSLNASKGNLADANVNEWSNTVAKVKKTYPEIDIVIPGHGNYGNSDLLDYTISLFKIEN</sequence>
<accession>A0ABU5ZUC4</accession>
<comment type="subcellular location">
    <subcellularLocation>
        <location evidence="3">Periplasm</location>
    </subcellularLocation>
</comment>
<comment type="cofactor">
    <cofactor evidence="2">
        <name>Zn(2+)</name>
        <dbReference type="ChEBI" id="CHEBI:29105"/>
    </cofactor>
</comment>
<evidence type="ECO:0000313" key="14">
    <source>
        <dbReference type="EMBL" id="MEB3345613.1"/>
    </source>
</evidence>
<dbReference type="NCBIfam" id="NF033088">
    <property type="entry name" value="bla_subclass_B1"/>
    <property type="match status" value="1"/>
</dbReference>
<proteinExistence type="inferred from homology"/>
<dbReference type="InterPro" id="IPR001279">
    <property type="entry name" value="Metallo-B-lactamas"/>
</dbReference>
<gene>
    <name evidence="14" type="primary">bla</name>
    <name evidence="14" type="ORF">U6A24_09090</name>
</gene>
<evidence type="ECO:0000256" key="2">
    <source>
        <dbReference type="ARBA" id="ARBA00001947"/>
    </source>
</evidence>
<evidence type="ECO:0000256" key="9">
    <source>
        <dbReference type="ARBA" id="ARBA00022764"/>
    </source>
</evidence>
<evidence type="ECO:0000256" key="10">
    <source>
        <dbReference type="ARBA" id="ARBA00022801"/>
    </source>
</evidence>
<feature type="domain" description="Metallo-beta-lactamase" evidence="13">
    <location>
        <begin position="54"/>
        <end position="223"/>
    </location>
</feature>
<comment type="subunit">
    <text evidence="5">Monomer.</text>
</comment>
<dbReference type="PROSITE" id="PS00744">
    <property type="entry name" value="BETA_LACTAMASE_B_2"/>
    <property type="match status" value="1"/>
</dbReference>
<keyword evidence="10 14" id="KW-0378">Hydrolase</keyword>
<comment type="caution">
    <text evidence="14">The sequence shown here is derived from an EMBL/GenBank/DDBJ whole genome shotgun (WGS) entry which is preliminary data.</text>
</comment>
<dbReference type="EMBL" id="JAYKLX010000004">
    <property type="protein sequence ID" value="MEB3345613.1"/>
    <property type="molecule type" value="Genomic_DNA"/>
</dbReference>
<dbReference type="Gene3D" id="3.60.15.10">
    <property type="entry name" value="Ribonuclease Z/Hydroxyacylglutathione hydrolase-like"/>
    <property type="match status" value="1"/>
</dbReference>
<comment type="catalytic activity">
    <reaction evidence="1">
        <text>a beta-lactam + H2O = a substituted beta-amino acid</text>
        <dbReference type="Rhea" id="RHEA:20401"/>
        <dbReference type="ChEBI" id="CHEBI:15377"/>
        <dbReference type="ChEBI" id="CHEBI:35627"/>
        <dbReference type="ChEBI" id="CHEBI:140347"/>
        <dbReference type="EC" id="3.5.2.6"/>
    </reaction>
</comment>
<evidence type="ECO:0000256" key="5">
    <source>
        <dbReference type="ARBA" id="ARBA00011245"/>
    </source>
</evidence>
<dbReference type="PANTHER" id="PTHR42951">
    <property type="entry name" value="METALLO-BETA-LACTAMASE DOMAIN-CONTAINING"/>
    <property type="match status" value="1"/>
</dbReference>